<evidence type="ECO:0000313" key="3">
    <source>
        <dbReference type="Proteomes" id="UP000712600"/>
    </source>
</evidence>
<dbReference type="EMBL" id="QGKX02001621">
    <property type="protein sequence ID" value="KAF3503746.1"/>
    <property type="molecule type" value="Genomic_DNA"/>
</dbReference>
<proteinExistence type="predicted"/>
<accession>A0A8S9NMA3</accession>
<feature type="region of interest" description="Disordered" evidence="1">
    <location>
        <begin position="53"/>
        <end position="73"/>
    </location>
</feature>
<name>A0A8S9NMA3_BRACR</name>
<sequence length="73" mass="8151">MLSLQPLVLTLLFQKPLPLRPSSSLQKFELILCCHSLLYLSIKSTADTSAFTRKSGVRGERKRTERCSPSSLA</sequence>
<comment type="caution">
    <text evidence="2">The sequence shown here is derived from an EMBL/GenBank/DDBJ whole genome shotgun (WGS) entry which is preliminary data.</text>
</comment>
<protein>
    <submittedName>
        <fullName evidence="2">Uncharacterized protein</fullName>
    </submittedName>
</protein>
<evidence type="ECO:0000256" key="1">
    <source>
        <dbReference type="SAM" id="MobiDB-lite"/>
    </source>
</evidence>
<reference evidence="2" key="1">
    <citation type="submission" date="2019-12" db="EMBL/GenBank/DDBJ databases">
        <title>Genome sequencing and annotation of Brassica cretica.</title>
        <authorList>
            <person name="Studholme D.J."/>
            <person name="Sarris P."/>
        </authorList>
    </citation>
    <scope>NUCLEOTIDE SEQUENCE</scope>
    <source>
        <strain evidence="2">PFS-109/04</strain>
        <tissue evidence="2">Leaf</tissue>
    </source>
</reference>
<organism evidence="2 3">
    <name type="scientific">Brassica cretica</name>
    <name type="common">Mustard</name>
    <dbReference type="NCBI Taxonomy" id="69181"/>
    <lineage>
        <taxon>Eukaryota</taxon>
        <taxon>Viridiplantae</taxon>
        <taxon>Streptophyta</taxon>
        <taxon>Embryophyta</taxon>
        <taxon>Tracheophyta</taxon>
        <taxon>Spermatophyta</taxon>
        <taxon>Magnoliopsida</taxon>
        <taxon>eudicotyledons</taxon>
        <taxon>Gunneridae</taxon>
        <taxon>Pentapetalae</taxon>
        <taxon>rosids</taxon>
        <taxon>malvids</taxon>
        <taxon>Brassicales</taxon>
        <taxon>Brassicaceae</taxon>
        <taxon>Brassiceae</taxon>
        <taxon>Brassica</taxon>
    </lineage>
</organism>
<dbReference type="AlphaFoldDB" id="A0A8S9NMA3"/>
<feature type="compositionally biased region" description="Basic and acidic residues" evidence="1">
    <location>
        <begin position="57"/>
        <end position="66"/>
    </location>
</feature>
<gene>
    <name evidence="2" type="ORF">F2Q69_00042945</name>
</gene>
<dbReference type="Proteomes" id="UP000712600">
    <property type="component" value="Unassembled WGS sequence"/>
</dbReference>
<evidence type="ECO:0000313" key="2">
    <source>
        <dbReference type="EMBL" id="KAF3503746.1"/>
    </source>
</evidence>